<feature type="non-terminal residue" evidence="1">
    <location>
        <position position="81"/>
    </location>
</feature>
<gene>
    <name evidence="1" type="primary">Nfu_g_1_019203</name>
</gene>
<evidence type="ECO:0000313" key="1">
    <source>
        <dbReference type="EMBL" id="SBQ39906.1"/>
    </source>
</evidence>
<feature type="non-terminal residue" evidence="1">
    <location>
        <position position="1"/>
    </location>
</feature>
<name>A0A1A8E329_NOTKA</name>
<proteinExistence type="predicted"/>
<reference evidence="1" key="1">
    <citation type="submission" date="2016-05" db="EMBL/GenBank/DDBJ databases">
        <authorList>
            <person name="Lavstsen T."/>
            <person name="Jespersen J.S."/>
        </authorList>
    </citation>
    <scope>NUCLEOTIDE SEQUENCE</scope>
    <source>
        <tissue evidence="1">Brain</tissue>
    </source>
</reference>
<reference evidence="1" key="2">
    <citation type="submission" date="2016-06" db="EMBL/GenBank/DDBJ databases">
        <title>The genome of a short-lived fish provides insights into sex chromosome evolution and the genetic control of aging.</title>
        <authorList>
            <person name="Reichwald K."/>
            <person name="Felder M."/>
            <person name="Petzold A."/>
            <person name="Koch P."/>
            <person name="Groth M."/>
            <person name="Platzer M."/>
        </authorList>
    </citation>
    <scope>NUCLEOTIDE SEQUENCE</scope>
    <source>
        <tissue evidence="1">Brain</tissue>
    </source>
</reference>
<sequence length="81" mass="9006">VFCSLESVCQHRHSSPLAACSLPSTCPGYPSTKPHLPHPSLPLTRPDLPSPHIHPQFLLRKILLSSVIIWFSSSWFNPLVP</sequence>
<protein>
    <submittedName>
        <fullName evidence="1">Uncharacterized protein</fullName>
    </submittedName>
</protein>
<dbReference type="AlphaFoldDB" id="A0A1A8E329"/>
<accession>A0A1A8E329</accession>
<organism evidence="1">
    <name type="scientific">Nothobranchius kadleci</name>
    <name type="common">African annual killifish</name>
    <dbReference type="NCBI Taxonomy" id="1051664"/>
    <lineage>
        <taxon>Eukaryota</taxon>
        <taxon>Metazoa</taxon>
        <taxon>Chordata</taxon>
        <taxon>Craniata</taxon>
        <taxon>Vertebrata</taxon>
        <taxon>Euteleostomi</taxon>
        <taxon>Actinopterygii</taxon>
        <taxon>Neopterygii</taxon>
        <taxon>Teleostei</taxon>
        <taxon>Neoteleostei</taxon>
        <taxon>Acanthomorphata</taxon>
        <taxon>Ovalentaria</taxon>
        <taxon>Atherinomorphae</taxon>
        <taxon>Cyprinodontiformes</taxon>
        <taxon>Nothobranchiidae</taxon>
        <taxon>Nothobranchius</taxon>
    </lineage>
</organism>
<dbReference type="EMBL" id="HAEA01011426">
    <property type="protein sequence ID" value="SBQ39906.1"/>
    <property type="molecule type" value="Transcribed_RNA"/>
</dbReference>